<evidence type="ECO:0000313" key="3">
    <source>
        <dbReference type="Proteomes" id="UP000642070"/>
    </source>
</evidence>
<keyword evidence="3" id="KW-1185">Reference proteome</keyword>
<dbReference type="Pfam" id="PF00561">
    <property type="entry name" value="Abhydrolase_1"/>
    <property type="match status" value="1"/>
</dbReference>
<reference evidence="2" key="2">
    <citation type="submission" date="2020-09" db="EMBL/GenBank/DDBJ databases">
        <authorList>
            <person name="Sun Q."/>
            <person name="Ohkuma M."/>
        </authorList>
    </citation>
    <scope>NUCLEOTIDE SEQUENCE</scope>
    <source>
        <strain evidence="2">JCM 19831</strain>
    </source>
</reference>
<evidence type="ECO:0000259" key="1">
    <source>
        <dbReference type="Pfam" id="PF00561"/>
    </source>
</evidence>
<dbReference type="InterPro" id="IPR029058">
    <property type="entry name" value="AB_hydrolase_fold"/>
</dbReference>
<keyword evidence="2" id="KW-0378">Hydrolase</keyword>
<dbReference type="EMBL" id="BMPI01000050">
    <property type="protein sequence ID" value="GGM64546.1"/>
    <property type="molecule type" value="Genomic_DNA"/>
</dbReference>
<dbReference type="Proteomes" id="UP000642070">
    <property type="component" value="Unassembled WGS sequence"/>
</dbReference>
<dbReference type="InterPro" id="IPR000073">
    <property type="entry name" value="AB_hydrolase_1"/>
</dbReference>
<dbReference type="AlphaFoldDB" id="A0A917U7U5"/>
<dbReference type="PRINTS" id="PR00111">
    <property type="entry name" value="ABHYDROLASE"/>
</dbReference>
<dbReference type="SUPFAM" id="SSF53474">
    <property type="entry name" value="alpha/beta-Hydrolases"/>
    <property type="match status" value="1"/>
</dbReference>
<evidence type="ECO:0000313" key="2">
    <source>
        <dbReference type="EMBL" id="GGM64546.1"/>
    </source>
</evidence>
<dbReference type="PANTHER" id="PTHR43798:SF33">
    <property type="entry name" value="HYDROLASE, PUTATIVE (AFU_ORTHOLOGUE AFUA_2G14860)-RELATED"/>
    <property type="match status" value="1"/>
</dbReference>
<dbReference type="InterPro" id="IPR050266">
    <property type="entry name" value="AB_hydrolase_sf"/>
</dbReference>
<organism evidence="2 3">
    <name type="scientific">Dactylosporangium sucinum</name>
    <dbReference type="NCBI Taxonomy" id="1424081"/>
    <lineage>
        <taxon>Bacteria</taxon>
        <taxon>Bacillati</taxon>
        <taxon>Actinomycetota</taxon>
        <taxon>Actinomycetes</taxon>
        <taxon>Micromonosporales</taxon>
        <taxon>Micromonosporaceae</taxon>
        <taxon>Dactylosporangium</taxon>
    </lineage>
</organism>
<reference evidence="2" key="1">
    <citation type="journal article" date="2014" name="Int. J. Syst. Evol. Microbiol.">
        <title>Complete genome sequence of Corynebacterium casei LMG S-19264T (=DSM 44701T), isolated from a smear-ripened cheese.</title>
        <authorList>
            <consortium name="US DOE Joint Genome Institute (JGI-PGF)"/>
            <person name="Walter F."/>
            <person name="Albersmeier A."/>
            <person name="Kalinowski J."/>
            <person name="Ruckert C."/>
        </authorList>
    </citation>
    <scope>NUCLEOTIDE SEQUENCE</scope>
    <source>
        <strain evidence="2">JCM 19831</strain>
    </source>
</reference>
<protein>
    <submittedName>
        <fullName evidence="2">Alpha/beta hydrolase</fullName>
    </submittedName>
</protein>
<feature type="domain" description="AB hydrolase-1" evidence="1">
    <location>
        <begin position="28"/>
        <end position="147"/>
    </location>
</feature>
<dbReference type="PANTHER" id="PTHR43798">
    <property type="entry name" value="MONOACYLGLYCEROL LIPASE"/>
    <property type="match status" value="1"/>
</dbReference>
<sequence length="265" mass="28636">MAVETLLDERLLVGGCEIAWGSWGDFGPPVTLIHGAGAHSGWWLGVVPELARTHRVAALDLSGHGDSGWRDRYRAEQWAAEAVEVASRHGAPHVLVGHSAGARIALVAAALYPDSIHKVLLVDPPVPPTPRSADRASGRRRWYPSRQAALESFGLLPPQPVADPGLVHRAALHSLREEEHGWTWKFDPRTFGHVADAVVVPYLPEVRCDVVLIRGEHTSVTTPEKAGALRALLGRTFPEIVIPGAHHHVPLDEPQRLAAAIAALV</sequence>
<dbReference type="GO" id="GO:0016787">
    <property type="term" value="F:hydrolase activity"/>
    <property type="evidence" value="ECO:0007669"/>
    <property type="project" value="UniProtKB-KW"/>
</dbReference>
<gene>
    <name evidence="2" type="ORF">GCM10007977_077510</name>
</gene>
<dbReference type="Gene3D" id="3.40.50.1820">
    <property type="entry name" value="alpha/beta hydrolase"/>
    <property type="match status" value="1"/>
</dbReference>
<dbReference type="GO" id="GO:0016020">
    <property type="term" value="C:membrane"/>
    <property type="evidence" value="ECO:0007669"/>
    <property type="project" value="TreeGrafter"/>
</dbReference>
<name>A0A917U7U5_9ACTN</name>
<proteinExistence type="predicted"/>
<comment type="caution">
    <text evidence="2">The sequence shown here is derived from an EMBL/GenBank/DDBJ whole genome shotgun (WGS) entry which is preliminary data.</text>
</comment>
<accession>A0A917U7U5</accession>